<keyword evidence="1" id="KW-0472">Membrane</keyword>
<sequence>MYIYGNLSSSQSSTGSNGYLSPASERRSQFYPWVVSILFCYNLQYVLVPAKLCAKVRFQVMSFISLLCRSLDLVMTNSMASLLQTNHKVSGYVRASNSLHLFRHSRYTRLPYFWLLTQLSTPLIALNVHLVLGISKKIPEVIYGFKRILSD</sequence>
<feature type="transmembrane region" description="Helical" evidence="1">
    <location>
        <begin position="30"/>
        <end position="48"/>
    </location>
</feature>
<proteinExistence type="predicted"/>
<evidence type="ECO:0000313" key="3">
    <source>
        <dbReference type="Proteomes" id="UP000499080"/>
    </source>
</evidence>
<feature type="transmembrane region" description="Helical" evidence="1">
    <location>
        <begin position="112"/>
        <end position="132"/>
    </location>
</feature>
<protein>
    <submittedName>
        <fullName evidence="2">Uncharacterized protein</fullName>
    </submittedName>
</protein>
<keyword evidence="3" id="KW-1185">Reference proteome</keyword>
<dbReference type="Proteomes" id="UP000499080">
    <property type="component" value="Unassembled WGS sequence"/>
</dbReference>
<keyword evidence="1" id="KW-0812">Transmembrane</keyword>
<name>A0A4Y2VRX0_ARAVE</name>
<reference evidence="2 3" key="1">
    <citation type="journal article" date="2019" name="Sci. Rep.">
        <title>Orb-weaving spider Araneus ventricosus genome elucidates the spidroin gene catalogue.</title>
        <authorList>
            <person name="Kono N."/>
            <person name="Nakamura H."/>
            <person name="Ohtoshi R."/>
            <person name="Moran D.A.P."/>
            <person name="Shinohara A."/>
            <person name="Yoshida Y."/>
            <person name="Fujiwara M."/>
            <person name="Mori M."/>
            <person name="Tomita M."/>
            <person name="Arakawa K."/>
        </authorList>
    </citation>
    <scope>NUCLEOTIDE SEQUENCE [LARGE SCALE GENOMIC DNA]</scope>
</reference>
<comment type="caution">
    <text evidence="2">The sequence shown here is derived from an EMBL/GenBank/DDBJ whole genome shotgun (WGS) entry which is preliminary data.</text>
</comment>
<dbReference type="AlphaFoldDB" id="A0A4Y2VRX0"/>
<dbReference type="EMBL" id="BGPR01050395">
    <property type="protein sequence ID" value="GBO27402.1"/>
    <property type="molecule type" value="Genomic_DNA"/>
</dbReference>
<gene>
    <name evidence="2" type="ORF">AVEN_180668_1</name>
</gene>
<accession>A0A4Y2VRX0</accession>
<evidence type="ECO:0000313" key="2">
    <source>
        <dbReference type="EMBL" id="GBO27402.1"/>
    </source>
</evidence>
<evidence type="ECO:0000256" key="1">
    <source>
        <dbReference type="SAM" id="Phobius"/>
    </source>
</evidence>
<keyword evidence="1" id="KW-1133">Transmembrane helix</keyword>
<organism evidence="2 3">
    <name type="scientific">Araneus ventricosus</name>
    <name type="common">Orbweaver spider</name>
    <name type="synonym">Epeira ventricosa</name>
    <dbReference type="NCBI Taxonomy" id="182803"/>
    <lineage>
        <taxon>Eukaryota</taxon>
        <taxon>Metazoa</taxon>
        <taxon>Ecdysozoa</taxon>
        <taxon>Arthropoda</taxon>
        <taxon>Chelicerata</taxon>
        <taxon>Arachnida</taxon>
        <taxon>Araneae</taxon>
        <taxon>Araneomorphae</taxon>
        <taxon>Entelegynae</taxon>
        <taxon>Araneoidea</taxon>
        <taxon>Araneidae</taxon>
        <taxon>Araneus</taxon>
    </lineage>
</organism>